<sequence length="122" mass="13854">MDKKIIVLKFGGFAVSTGENIKRICAIVKKERERYNVVVTVSALYGVTDKLVEISEKISNLPAIAVEDAAKNFYEEILALHCKTAKECIADEKILKEVIEKITALLEKIKNYFDWYRVSGRN</sequence>
<dbReference type="Pfam" id="PF00696">
    <property type="entry name" value="AA_kinase"/>
    <property type="match status" value="1"/>
</dbReference>
<dbReference type="Gene3D" id="3.40.1160.10">
    <property type="entry name" value="Acetylglutamate kinase-like"/>
    <property type="match status" value="1"/>
</dbReference>
<reference evidence="2" key="1">
    <citation type="submission" date="2014-09" db="EMBL/GenBank/DDBJ databases">
        <authorList>
            <person name="Probst J Alexander"/>
        </authorList>
    </citation>
    <scope>NUCLEOTIDE SEQUENCE</scope>
</reference>
<dbReference type="InterPro" id="IPR001048">
    <property type="entry name" value="Asp/Glu/Uridylate_kinase"/>
</dbReference>
<evidence type="ECO:0000313" key="2">
    <source>
        <dbReference type="EMBL" id="CEG13692.1"/>
    </source>
</evidence>
<dbReference type="EMBL" id="CCXY01000389">
    <property type="protein sequence ID" value="CEG13692.1"/>
    <property type="molecule type" value="Genomic_DNA"/>
</dbReference>
<name>A0A098ECH7_9ZZZZ</name>
<proteinExistence type="predicted"/>
<dbReference type="AlphaFoldDB" id="A0A098ECH7"/>
<organism evidence="2">
    <name type="scientific">groundwater metagenome</name>
    <dbReference type="NCBI Taxonomy" id="717931"/>
    <lineage>
        <taxon>unclassified sequences</taxon>
        <taxon>metagenomes</taxon>
        <taxon>ecological metagenomes</taxon>
    </lineage>
</organism>
<keyword evidence="2" id="KW-0808">Transferase</keyword>
<dbReference type="EC" id="2.7.2.4" evidence="2"/>
<keyword evidence="2" id="KW-0418">Kinase</keyword>
<dbReference type="GO" id="GO:0004072">
    <property type="term" value="F:aspartate kinase activity"/>
    <property type="evidence" value="ECO:0007669"/>
    <property type="project" value="UniProtKB-EC"/>
</dbReference>
<accession>A0A098ECH7</accession>
<dbReference type="InterPro" id="IPR036393">
    <property type="entry name" value="AceGlu_kinase-like_sf"/>
</dbReference>
<protein>
    <submittedName>
        <fullName evidence="2">Putative aspartokinase</fullName>
        <ecNumber evidence="2">2.7.2.4</ecNumber>
    </submittedName>
</protein>
<evidence type="ECO:0000259" key="1">
    <source>
        <dbReference type="Pfam" id="PF00696"/>
    </source>
</evidence>
<dbReference type="SUPFAM" id="SSF53633">
    <property type="entry name" value="Carbamate kinase-like"/>
    <property type="match status" value="1"/>
</dbReference>
<feature type="domain" description="Aspartate/glutamate/uridylate kinase" evidence="1">
    <location>
        <begin position="4"/>
        <end position="80"/>
    </location>
</feature>
<gene>
    <name evidence="2" type="ORF">MSIBF_A4490002</name>
</gene>